<evidence type="ECO:0000256" key="4">
    <source>
        <dbReference type="SAM" id="Phobius"/>
    </source>
</evidence>
<proteinExistence type="predicted"/>
<name>A0ABV7U7B9_9RHOB</name>
<sequence length="129" mass="14730">MALKEAASQYPEGVPNEAKAPLAHDLRMTSKLSYAPYFLTVQSAVCYVLGITAIGPSRTDLLFDRFVSEERHEPPDTDVDFEHERREEVIQWVYETDDRDRAALCAMVIHYRAKGALRGFSRPWACPRI</sequence>
<evidence type="ECO:0000256" key="1">
    <source>
        <dbReference type="ARBA" id="ARBA00022490"/>
    </source>
</evidence>
<dbReference type="InterPro" id="IPR004805">
    <property type="entry name" value="DnaE2/DnaE/PolC"/>
</dbReference>
<feature type="transmembrane region" description="Helical" evidence="4">
    <location>
        <begin position="34"/>
        <end position="55"/>
    </location>
</feature>
<accession>A0ABV7U7B9</accession>
<dbReference type="Pfam" id="PF07733">
    <property type="entry name" value="DNA_pol3_alpha"/>
    <property type="match status" value="1"/>
</dbReference>
<keyword evidence="7" id="KW-1185">Reference proteome</keyword>
<gene>
    <name evidence="6" type="ORF">ACFOM8_16065</name>
</gene>
<keyword evidence="4" id="KW-0472">Membrane</keyword>
<organism evidence="6 7">
    <name type="scientific">Paracoccus angustae</name>
    <dbReference type="NCBI Taxonomy" id="1671480"/>
    <lineage>
        <taxon>Bacteria</taxon>
        <taxon>Pseudomonadati</taxon>
        <taxon>Pseudomonadota</taxon>
        <taxon>Alphaproteobacteria</taxon>
        <taxon>Rhodobacterales</taxon>
        <taxon>Paracoccaceae</taxon>
        <taxon>Paracoccus</taxon>
    </lineage>
</organism>
<protein>
    <recommendedName>
        <fullName evidence="5">Bacterial DNA polymerase III alpha subunit NTPase domain-containing protein</fullName>
    </recommendedName>
</protein>
<evidence type="ECO:0000313" key="7">
    <source>
        <dbReference type="Proteomes" id="UP001595539"/>
    </source>
</evidence>
<dbReference type="PANTHER" id="PTHR32294:SF4">
    <property type="entry name" value="ERROR-PRONE DNA POLYMERASE"/>
    <property type="match status" value="1"/>
</dbReference>
<dbReference type="Proteomes" id="UP001595539">
    <property type="component" value="Unassembled WGS sequence"/>
</dbReference>
<keyword evidence="1" id="KW-0963">Cytoplasm</keyword>
<keyword evidence="2" id="KW-0227">DNA damage</keyword>
<keyword evidence="4" id="KW-0812">Transmembrane</keyword>
<feature type="domain" description="Bacterial DNA polymerase III alpha subunit NTPase" evidence="5">
    <location>
        <begin position="42"/>
        <end position="122"/>
    </location>
</feature>
<dbReference type="PANTHER" id="PTHR32294">
    <property type="entry name" value="DNA POLYMERASE III SUBUNIT ALPHA"/>
    <property type="match status" value="1"/>
</dbReference>
<evidence type="ECO:0000256" key="2">
    <source>
        <dbReference type="ARBA" id="ARBA00022763"/>
    </source>
</evidence>
<keyword evidence="4" id="KW-1133">Transmembrane helix</keyword>
<dbReference type="RefSeq" id="WP_377763046.1">
    <property type="nucleotide sequence ID" value="NZ_JBHRXY010000017.1"/>
</dbReference>
<reference evidence="7" key="1">
    <citation type="journal article" date="2019" name="Int. J. Syst. Evol. Microbiol.">
        <title>The Global Catalogue of Microorganisms (GCM) 10K type strain sequencing project: providing services to taxonomists for standard genome sequencing and annotation.</title>
        <authorList>
            <consortium name="The Broad Institute Genomics Platform"/>
            <consortium name="The Broad Institute Genome Sequencing Center for Infectious Disease"/>
            <person name="Wu L."/>
            <person name="Ma J."/>
        </authorList>
    </citation>
    <scope>NUCLEOTIDE SEQUENCE [LARGE SCALE GENOMIC DNA]</scope>
    <source>
        <strain evidence="7">KCTC 42473</strain>
    </source>
</reference>
<dbReference type="EMBL" id="JBHRXY010000017">
    <property type="protein sequence ID" value="MFC3630958.1"/>
    <property type="molecule type" value="Genomic_DNA"/>
</dbReference>
<dbReference type="InterPro" id="IPR011708">
    <property type="entry name" value="DNA_pol3_alpha_NTPase_dom"/>
</dbReference>
<evidence type="ECO:0000313" key="6">
    <source>
        <dbReference type="EMBL" id="MFC3630958.1"/>
    </source>
</evidence>
<keyword evidence="3" id="KW-0234">DNA repair</keyword>
<evidence type="ECO:0000256" key="3">
    <source>
        <dbReference type="ARBA" id="ARBA00023204"/>
    </source>
</evidence>
<comment type="caution">
    <text evidence="6">The sequence shown here is derived from an EMBL/GenBank/DDBJ whole genome shotgun (WGS) entry which is preliminary data.</text>
</comment>
<evidence type="ECO:0000259" key="5">
    <source>
        <dbReference type="Pfam" id="PF07733"/>
    </source>
</evidence>